<comment type="pathway">
    <text evidence="1">Cofactor biosynthesis; thiamine diphosphate biosynthesis.</text>
</comment>
<name>A0A1I5TL86_9PSEU</name>
<dbReference type="Proteomes" id="UP000199137">
    <property type="component" value="Unassembled WGS sequence"/>
</dbReference>
<feature type="domain" description="Thiaminase-2/PQQC" evidence="2">
    <location>
        <begin position="15"/>
        <end position="165"/>
    </location>
</feature>
<reference evidence="4" key="1">
    <citation type="submission" date="2016-10" db="EMBL/GenBank/DDBJ databases">
        <authorList>
            <person name="Varghese N."/>
            <person name="Submissions S."/>
        </authorList>
    </citation>
    <scope>NUCLEOTIDE SEQUENCE [LARGE SCALE GENOMIC DNA]</scope>
    <source>
        <strain evidence="4">DSM 44637</strain>
    </source>
</reference>
<dbReference type="SUPFAM" id="SSF48613">
    <property type="entry name" value="Heme oxygenase-like"/>
    <property type="match status" value="1"/>
</dbReference>
<dbReference type="AlphaFoldDB" id="A0A1I5TL86"/>
<sequence length="212" mass="22797">MLAEELRRIAGPALRELTGHPFWSGLKDGSLPGAALERFVQQDTSHLLPAFARILLRCAAMTRDDGHALLLAHAATATIEARDRLRREFTALAPGFGIPLPSTTAPVRRSTREQCDFYAAAAARSLAAGIGAVLPMVWFNLPLSDDLRDRQAPGGCYGGWIAAYHPGDGFRAVVPAFLDLAEQVGEQRAVVENFAVGVRYELAFAEAAWSGG</sequence>
<dbReference type="STRING" id="112413.SAMN05421854_107149"/>
<dbReference type="Gene3D" id="1.20.910.10">
    <property type="entry name" value="Heme oxygenase-like"/>
    <property type="match status" value="1"/>
</dbReference>
<dbReference type="InterPro" id="IPR004305">
    <property type="entry name" value="Thiaminase-2/PQQC"/>
</dbReference>
<gene>
    <name evidence="3" type="ORF">SAMN05421854_107149</name>
</gene>
<dbReference type="Pfam" id="PF03070">
    <property type="entry name" value="TENA_THI-4"/>
    <property type="match status" value="1"/>
</dbReference>
<evidence type="ECO:0000313" key="4">
    <source>
        <dbReference type="Proteomes" id="UP000199137"/>
    </source>
</evidence>
<dbReference type="EMBL" id="FOWC01000007">
    <property type="protein sequence ID" value="SFP83834.1"/>
    <property type="molecule type" value="Genomic_DNA"/>
</dbReference>
<evidence type="ECO:0000256" key="1">
    <source>
        <dbReference type="ARBA" id="ARBA00004948"/>
    </source>
</evidence>
<dbReference type="OrthoDB" id="34166at2"/>
<evidence type="ECO:0000313" key="3">
    <source>
        <dbReference type="EMBL" id="SFP83834.1"/>
    </source>
</evidence>
<dbReference type="InterPro" id="IPR016084">
    <property type="entry name" value="Haem_Oase-like_multi-hlx"/>
</dbReference>
<proteinExistence type="predicted"/>
<evidence type="ECO:0000259" key="2">
    <source>
        <dbReference type="Pfam" id="PF03070"/>
    </source>
</evidence>
<accession>A0A1I5TL86</accession>
<dbReference type="RefSeq" id="WP_093574915.1">
    <property type="nucleotide sequence ID" value="NZ_FOWC01000007.1"/>
</dbReference>
<protein>
    <submittedName>
        <fullName evidence="3">Thiaminase (Transcriptional activator TenA)</fullName>
    </submittedName>
</protein>
<organism evidence="3 4">
    <name type="scientific">Amycolatopsis rubida</name>
    <dbReference type="NCBI Taxonomy" id="112413"/>
    <lineage>
        <taxon>Bacteria</taxon>
        <taxon>Bacillati</taxon>
        <taxon>Actinomycetota</taxon>
        <taxon>Actinomycetes</taxon>
        <taxon>Pseudonocardiales</taxon>
        <taxon>Pseudonocardiaceae</taxon>
        <taxon>Amycolatopsis</taxon>
    </lineage>
</organism>